<dbReference type="GO" id="GO:0140326">
    <property type="term" value="F:ATPase-coupled intramembrane lipid transporter activity"/>
    <property type="evidence" value="ECO:0007669"/>
    <property type="project" value="TreeGrafter"/>
</dbReference>
<dbReference type="GO" id="GO:0045332">
    <property type="term" value="P:phospholipid translocation"/>
    <property type="evidence" value="ECO:0007669"/>
    <property type="project" value="TreeGrafter"/>
</dbReference>
<name>A0A151M9H1_ALLMI</name>
<evidence type="ECO:0000259" key="1">
    <source>
        <dbReference type="Pfam" id="PF16209"/>
    </source>
</evidence>
<evidence type="ECO:0000313" key="2">
    <source>
        <dbReference type="EMBL" id="KYO21164.1"/>
    </source>
</evidence>
<dbReference type="PANTHER" id="PTHR24092:SF80">
    <property type="entry name" value="PHOSPHOLIPID-TRANSPORTING ATPASE IM-RELATED"/>
    <property type="match status" value="1"/>
</dbReference>
<dbReference type="EMBL" id="AKHW03006295">
    <property type="protein sequence ID" value="KYO21164.1"/>
    <property type="molecule type" value="Genomic_DNA"/>
</dbReference>
<accession>A0A151M9H1</accession>
<dbReference type="GO" id="GO:0005802">
    <property type="term" value="C:trans-Golgi network"/>
    <property type="evidence" value="ECO:0007669"/>
    <property type="project" value="TreeGrafter"/>
</dbReference>
<dbReference type="SUPFAM" id="SSF81653">
    <property type="entry name" value="Calcium ATPase, transduction domain A"/>
    <property type="match status" value="1"/>
</dbReference>
<feature type="domain" description="P-type ATPase N-terminal" evidence="1">
    <location>
        <begin position="75"/>
        <end position="141"/>
    </location>
</feature>
<dbReference type="GO" id="GO:0005886">
    <property type="term" value="C:plasma membrane"/>
    <property type="evidence" value="ECO:0007669"/>
    <property type="project" value="TreeGrafter"/>
</dbReference>
<dbReference type="Pfam" id="PF16209">
    <property type="entry name" value="PhoLip_ATPase_N"/>
    <property type="match status" value="1"/>
</dbReference>
<dbReference type="InterPro" id="IPR032631">
    <property type="entry name" value="P-type_ATPase_N"/>
</dbReference>
<dbReference type="InterPro" id="IPR008250">
    <property type="entry name" value="ATPase_P-typ_transduc_dom_A_sf"/>
</dbReference>
<sequence>MVSQIKPDKIYSMLVQWWMSSLNMICCTLGGKQKETPKAHGPTALFWLTGGALRKLTRVRMFCREKKIVEEERRVKANDRDYNEKFQYADNRIKTSKYNILTFLPINLFEQFQRVANAYFLFLLILQLIPEISSLSWFTTIVPLALVLTITAVKDATDDCFRHKTDNQVNNRQSEVLIDGKLQNEKWMNVRAGDIIKLQNNQFVAADLLLLSGSEPHGLSYIETAELDGETNLKVRQALPVTSELGADIRRLAEFDGKW</sequence>
<dbReference type="InterPro" id="IPR023298">
    <property type="entry name" value="ATPase_P-typ_TM_dom_sf"/>
</dbReference>
<dbReference type="GO" id="GO:0007030">
    <property type="term" value="P:Golgi organization"/>
    <property type="evidence" value="ECO:0007669"/>
    <property type="project" value="TreeGrafter"/>
</dbReference>
<dbReference type="PANTHER" id="PTHR24092">
    <property type="entry name" value="PROBABLE PHOSPHOLIPID-TRANSPORTING ATPASE"/>
    <property type="match status" value="1"/>
</dbReference>
<protein>
    <recommendedName>
        <fullName evidence="1">P-type ATPase N-terminal domain-containing protein</fullName>
    </recommendedName>
</protein>
<comment type="caution">
    <text evidence="2">The sequence shown here is derived from an EMBL/GenBank/DDBJ whole genome shotgun (WGS) entry which is preliminary data.</text>
</comment>
<dbReference type="Gene3D" id="2.70.150.10">
    <property type="entry name" value="Calcium-transporting ATPase, cytoplasmic transduction domain A"/>
    <property type="match status" value="1"/>
</dbReference>
<reference evidence="2 3" key="1">
    <citation type="journal article" date="2012" name="Genome Biol.">
        <title>Sequencing three crocodilian genomes to illuminate the evolution of archosaurs and amniotes.</title>
        <authorList>
            <person name="St John J.A."/>
            <person name="Braun E.L."/>
            <person name="Isberg S.R."/>
            <person name="Miles L.G."/>
            <person name="Chong A.Y."/>
            <person name="Gongora J."/>
            <person name="Dalzell P."/>
            <person name="Moran C."/>
            <person name="Bed'hom B."/>
            <person name="Abzhanov A."/>
            <person name="Burgess S.C."/>
            <person name="Cooksey A.M."/>
            <person name="Castoe T.A."/>
            <person name="Crawford N.G."/>
            <person name="Densmore L.D."/>
            <person name="Drew J.C."/>
            <person name="Edwards S.V."/>
            <person name="Faircloth B.C."/>
            <person name="Fujita M.K."/>
            <person name="Greenwold M.J."/>
            <person name="Hoffmann F.G."/>
            <person name="Howard J.M."/>
            <person name="Iguchi T."/>
            <person name="Janes D.E."/>
            <person name="Khan S.Y."/>
            <person name="Kohno S."/>
            <person name="de Koning A.J."/>
            <person name="Lance S.L."/>
            <person name="McCarthy F.M."/>
            <person name="McCormack J.E."/>
            <person name="Merchant M.E."/>
            <person name="Peterson D.G."/>
            <person name="Pollock D.D."/>
            <person name="Pourmand N."/>
            <person name="Raney B.J."/>
            <person name="Roessler K.A."/>
            <person name="Sanford J.R."/>
            <person name="Sawyer R.H."/>
            <person name="Schmidt C.J."/>
            <person name="Triplett E.W."/>
            <person name="Tuberville T.D."/>
            <person name="Venegas-Anaya M."/>
            <person name="Howard J.T."/>
            <person name="Jarvis E.D."/>
            <person name="Guillette L.J.Jr."/>
            <person name="Glenn T.C."/>
            <person name="Green R.E."/>
            <person name="Ray D.A."/>
        </authorList>
    </citation>
    <scope>NUCLEOTIDE SEQUENCE [LARGE SCALE GENOMIC DNA]</scope>
    <source>
        <strain evidence="2">KSC_2009_1</strain>
    </source>
</reference>
<dbReference type="AlphaFoldDB" id="A0A151M9H1"/>
<gene>
    <name evidence="2" type="ORF">Y1Q_0001450</name>
</gene>
<dbReference type="SUPFAM" id="SSF81665">
    <property type="entry name" value="Calcium ATPase, transmembrane domain M"/>
    <property type="match status" value="1"/>
</dbReference>
<keyword evidence="3" id="KW-1185">Reference proteome</keyword>
<organism evidence="2 3">
    <name type="scientific">Alligator mississippiensis</name>
    <name type="common">American alligator</name>
    <dbReference type="NCBI Taxonomy" id="8496"/>
    <lineage>
        <taxon>Eukaryota</taxon>
        <taxon>Metazoa</taxon>
        <taxon>Chordata</taxon>
        <taxon>Craniata</taxon>
        <taxon>Vertebrata</taxon>
        <taxon>Euteleostomi</taxon>
        <taxon>Archelosauria</taxon>
        <taxon>Archosauria</taxon>
        <taxon>Crocodylia</taxon>
        <taxon>Alligatoridae</taxon>
        <taxon>Alligatorinae</taxon>
        <taxon>Alligator</taxon>
    </lineage>
</organism>
<proteinExistence type="predicted"/>
<dbReference type="eggNOG" id="KOG0206">
    <property type="taxonomic scope" value="Eukaryota"/>
</dbReference>
<dbReference type="STRING" id="8496.A0A151M9H1"/>
<dbReference type="Proteomes" id="UP000050525">
    <property type="component" value="Unassembled WGS sequence"/>
</dbReference>
<evidence type="ECO:0000313" key="3">
    <source>
        <dbReference type="Proteomes" id="UP000050525"/>
    </source>
</evidence>